<dbReference type="GO" id="GO:0000502">
    <property type="term" value="C:proteasome complex"/>
    <property type="evidence" value="ECO:0007669"/>
    <property type="project" value="UniProtKB-KW"/>
</dbReference>
<name>A0A7D9M5E1_PARCT</name>
<organism evidence="1 2">
    <name type="scientific">Paramuricea clavata</name>
    <name type="common">Red gorgonian</name>
    <name type="synonym">Violescent sea-whip</name>
    <dbReference type="NCBI Taxonomy" id="317549"/>
    <lineage>
        <taxon>Eukaryota</taxon>
        <taxon>Metazoa</taxon>
        <taxon>Cnidaria</taxon>
        <taxon>Anthozoa</taxon>
        <taxon>Octocorallia</taxon>
        <taxon>Malacalcyonacea</taxon>
        <taxon>Plexauridae</taxon>
        <taxon>Paramuricea</taxon>
    </lineage>
</organism>
<protein>
    <submittedName>
        <fullName evidence="1">26S proteasome non-ATPase regulatory subunit 11B</fullName>
    </submittedName>
</protein>
<sequence length="75" mass="8362">KREVDVSNEDDLRIKEQAILDLGSLLAKNGRAAELEGLVKFIQPFMLLVSKAKAAKMVRELLDLFLDMEVSTGTE</sequence>
<proteinExistence type="predicted"/>
<comment type="caution">
    <text evidence="1">The sequence shown here is derived from an EMBL/GenBank/DDBJ whole genome shotgun (WGS) entry which is preliminary data.</text>
</comment>
<dbReference type="Proteomes" id="UP001152795">
    <property type="component" value="Unassembled WGS sequence"/>
</dbReference>
<keyword evidence="1" id="KW-0647">Proteasome</keyword>
<feature type="non-terminal residue" evidence="1">
    <location>
        <position position="1"/>
    </location>
</feature>
<dbReference type="OrthoDB" id="1418352at2759"/>
<dbReference type="InterPro" id="IPR040773">
    <property type="entry name" value="Rpn6_N"/>
</dbReference>
<dbReference type="EMBL" id="CACRXK020032537">
    <property type="protein sequence ID" value="CAB4043517.1"/>
    <property type="molecule type" value="Genomic_DNA"/>
</dbReference>
<gene>
    <name evidence="1" type="ORF">PACLA_8A005809</name>
</gene>
<accession>A0A7D9M5E1</accession>
<dbReference type="Pfam" id="PF18055">
    <property type="entry name" value="RPN6_N"/>
    <property type="match status" value="1"/>
</dbReference>
<feature type="non-terminal residue" evidence="1">
    <location>
        <position position="75"/>
    </location>
</feature>
<evidence type="ECO:0000313" key="2">
    <source>
        <dbReference type="Proteomes" id="UP001152795"/>
    </source>
</evidence>
<evidence type="ECO:0000313" key="1">
    <source>
        <dbReference type="EMBL" id="CAB4043517.1"/>
    </source>
</evidence>
<dbReference type="Gene3D" id="1.25.40.570">
    <property type="match status" value="1"/>
</dbReference>
<keyword evidence="2" id="KW-1185">Reference proteome</keyword>
<dbReference type="AlphaFoldDB" id="A0A7D9M5E1"/>
<reference evidence="1" key="1">
    <citation type="submission" date="2020-04" db="EMBL/GenBank/DDBJ databases">
        <authorList>
            <person name="Alioto T."/>
            <person name="Alioto T."/>
            <person name="Gomez Garrido J."/>
        </authorList>
    </citation>
    <scope>NUCLEOTIDE SEQUENCE</scope>
    <source>
        <strain evidence="1">A484AB</strain>
    </source>
</reference>